<dbReference type="Pfam" id="PF12899">
    <property type="entry name" value="Glyco_hydro_100"/>
    <property type="match status" value="1"/>
</dbReference>
<gene>
    <name evidence="7" type="ORF">VitviT2T_019620</name>
</gene>
<dbReference type="Proteomes" id="UP001227230">
    <property type="component" value="Chromosome 13"/>
</dbReference>
<keyword evidence="8" id="KW-1185">Reference proteome</keyword>
<dbReference type="InterPro" id="IPR008928">
    <property type="entry name" value="6-hairpin_glycosidase_sf"/>
</dbReference>
<sequence length="651" mass="73081">MAMGTSEAVLQVFSGAVPCLFGSDPCFSKSDSMSPFKSHIKSVKKRGSRYMLKCSYMIRSHIMTHRLHGVGGGLYGNTSIHRSQLQSCKCQRADSVSGIASEAGNGTWFVDNAKKRNPINGVMDTPNVLEFQDVQELKPEMEGSISNGAVETARDTFVKVRVDSIEDEAWDLLRESMVYYCGSPIGTIAAKDPTSSNVLNYDQVFIRDFIPSGIAFLLKGEYDIVRNFILHTLQLQSWEKTMDCHSPGQGLMPASFKVRTVPLDGDDSATEEVLDPDFGEAAIGRVAPVDSGLWWIILLRAYGKCSGDLSVQERIDVQTGIKMILRLCLADGFDMFPTLLVTDGSCMIDRRMGIHGHPLEIQALFYSALLCAREMLAPEDGSADLIRALNNRLVALSFHIREYYWIDMKKLNEIYRYKTEEYSYDAVNKFNIYPDQISPWLVEWMPNKGGYLIGNLQPAHMDFRFFSLGNLWSIISSLATMDQSHAILDLVEAKWGDLVADMPLKICYPALEGQEWQIITGSDPKNTPWSYHNAGSWPTLLWQLTVACIKMDRPQIAAKAVEIAERRIARDKWPEYYDTKKARFIGKQACLFQTWSIAGYLVAKLLLSDPTAAKILITEEDSELVNAFSCMISANPRRKRGRKSSTQTFIV</sequence>
<dbReference type="SUPFAM" id="SSF48208">
    <property type="entry name" value="Six-hairpin glycosidases"/>
    <property type="match status" value="1"/>
</dbReference>
<evidence type="ECO:0000313" key="8">
    <source>
        <dbReference type="Proteomes" id="UP001227230"/>
    </source>
</evidence>
<dbReference type="PANTHER" id="PTHR31916:SF28">
    <property type="entry name" value="NEUTRAL_ALKALINE INVERTASE 3, CHLOROPLASTIC"/>
    <property type="match status" value="1"/>
</dbReference>
<dbReference type="InterPro" id="IPR024746">
    <property type="entry name" value="Glyco_hydro_100"/>
</dbReference>
<evidence type="ECO:0000256" key="4">
    <source>
        <dbReference type="ARBA" id="ARBA00023277"/>
    </source>
</evidence>
<keyword evidence="4 6" id="KW-0119">Carbohydrate metabolism</keyword>
<evidence type="ECO:0000256" key="5">
    <source>
        <dbReference type="ARBA" id="ARBA00023295"/>
    </source>
</evidence>
<evidence type="ECO:0000256" key="3">
    <source>
        <dbReference type="ARBA" id="ARBA00022801"/>
    </source>
</evidence>
<keyword evidence="3 6" id="KW-0378">Hydrolase</keyword>
<accession>A0ABY9D3J7</accession>
<evidence type="ECO:0000256" key="6">
    <source>
        <dbReference type="RuleBase" id="RU367047"/>
    </source>
</evidence>
<name>A0ABY9D3J7_VITVI</name>
<reference evidence="7 8" key="1">
    <citation type="journal article" date="2023" name="Hortic Res">
        <title>The complete reference genome for grapevine (Vitis vinifera L.) genetics and breeding.</title>
        <authorList>
            <person name="Shi X."/>
            <person name="Cao S."/>
            <person name="Wang X."/>
            <person name="Huang S."/>
            <person name="Wang Y."/>
            <person name="Liu Z."/>
            <person name="Liu W."/>
            <person name="Leng X."/>
            <person name="Peng Y."/>
            <person name="Wang N."/>
            <person name="Wang Y."/>
            <person name="Ma Z."/>
            <person name="Xu X."/>
            <person name="Zhang F."/>
            <person name="Xue H."/>
            <person name="Zhong H."/>
            <person name="Wang Y."/>
            <person name="Zhang K."/>
            <person name="Velt A."/>
            <person name="Avia K."/>
            <person name="Holtgrawe D."/>
            <person name="Grimplet J."/>
            <person name="Matus J.T."/>
            <person name="Ware D."/>
            <person name="Wu X."/>
            <person name="Wang H."/>
            <person name="Liu C."/>
            <person name="Fang Y."/>
            <person name="Rustenholz C."/>
            <person name="Cheng Z."/>
            <person name="Xiao H."/>
            <person name="Zhou Y."/>
        </authorList>
    </citation>
    <scope>NUCLEOTIDE SEQUENCE [LARGE SCALE GENOMIC DNA]</scope>
    <source>
        <strain evidence="8">cv. Pinot noir / PN40024</strain>
        <tissue evidence="7">Leaf</tissue>
    </source>
</reference>
<protein>
    <recommendedName>
        <fullName evidence="6">Alkaline/neutral invertase</fullName>
        <ecNumber evidence="6">3.2.1.26</ecNumber>
    </recommendedName>
</protein>
<dbReference type="InterPro" id="IPR012341">
    <property type="entry name" value="6hp_glycosidase-like_sf"/>
</dbReference>
<dbReference type="Gene3D" id="1.50.10.10">
    <property type="match status" value="1"/>
</dbReference>
<evidence type="ECO:0000313" key="7">
    <source>
        <dbReference type="EMBL" id="WKA01335.1"/>
    </source>
</evidence>
<dbReference type="EC" id="3.2.1.26" evidence="6"/>
<dbReference type="PANTHER" id="PTHR31916">
    <property type="match status" value="1"/>
</dbReference>
<proteinExistence type="inferred from homology"/>
<comment type="catalytic activity">
    <reaction evidence="1 6">
        <text>Hydrolysis of terminal non-reducing beta-D-fructofuranoside residues in beta-D-fructofuranosides.</text>
        <dbReference type="EC" id="3.2.1.26"/>
    </reaction>
</comment>
<dbReference type="EMBL" id="CP126660">
    <property type="protein sequence ID" value="WKA01335.1"/>
    <property type="molecule type" value="Genomic_DNA"/>
</dbReference>
<keyword evidence="5 6" id="KW-0326">Glycosidase</keyword>
<evidence type="ECO:0000256" key="1">
    <source>
        <dbReference type="ARBA" id="ARBA00000094"/>
    </source>
</evidence>
<organism evidence="7 8">
    <name type="scientific">Vitis vinifera</name>
    <name type="common">Grape</name>
    <dbReference type="NCBI Taxonomy" id="29760"/>
    <lineage>
        <taxon>Eukaryota</taxon>
        <taxon>Viridiplantae</taxon>
        <taxon>Streptophyta</taxon>
        <taxon>Embryophyta</taxon>
        <taxon>Tracheophyta</taxon>
        <taxon>Spermatophyta</taxon>
        <taxon>Magnoliopsida</taxon>
        <taxon>eudicotyledons</taxon>
        <taxon>Gunneridae</taxon>
        <taxon>Pentapetalae</taxon>
        <taxon>rosids</taxon>
        <taxon>Vitales</taxon>
        <taxon>Vitaceae</taxon>
        <taxon>Viteae</taxon>
        <taxon>Vitis</taxon>
    </lineage>
</organism>
<comment type="function">
    <text evidence="6">Invertase that cleaves sucrose into glucose and fructose.</text>
</comment>
<comment type="similarity">
    <text evidence="2 6">Belongs to the glycosyl hydrolase 100 family.</text>
</comment>
<evidence type="ECO:0000256" key="2">
    <source>
        <dbReference type="ARBA" id="ARBA00007671"/>
    </source>
</evidence>